<proteinExistence type="predicted"/>
<dbReference type="AlphaFoldDB" id="A0A8S1L7K2"/>
<accession>A0A8S1L7K2</accession>
<comment type="caution">
    <text evidence="2">The sequence shown here is derived from an EMBL/GenBank/DDBJ whole genome shotgun (WGS) entry which is preliminary data.</text>
</comment>
<reference evidence="2" key="1">
    <citation type="submission" date="2021-01" db="EMBL/GenBank/DDBJ databases">
        <authorList>
            <consortium name="Genoscope - CEA"/>
            <person name="William W."/>
        </authorList>
    </citation>
    <scope>NUCLEOTIDE SEQUENCE</scope>
</reference>
<keyword evidence="1" id="KW-1133">Transmembrane helix</keyword>
<evidence type="ECO:0000256" key="1">
    <source>
        <dbReference type="SAM" id="Phobius"/>
    </source>
</evidence>
<organism evidence="2 3">
    <name type="scientific">Paramecium sonneborni</name>
    <dbReference type="NCBI Taxonomy" id="65129"/>
    <lineage>
        <taxon>Eukaryota</taxon>
        <taxon>Sar</taxon>
        <taxon>Alveolata</taxon>
        <taxon>Ciliophora</taxon>
        <taxon>Intramacronucleata</taxon>
        <taxon>Oligohymenophorea</taxon>
        <taxon>Peniculida</taxon>
        <taxon>Parameciidae</taxon>
        <taxon>Paramecium</taxon>
    </lineage>
</organism>
<dbReference type="EMBL" id="CAJJDN010000018">
    <property type="protein sequence ID" value="CAD8063788.1"/>
    <property type="molecule type" value="Genomic_DNA"/>
</dbReference>
<evidence type="ECO:0000313" key="3">
    <source>
        <dbReference type="Proteomes" id="UP000692954"/>
    </source>
</evidence>
<dbReference type="OrthoDB" id="302053at2759"/>
<sequence length="133" mass="15394">MSQNLIYKSQEDIQFDEDLEKIFDKFIVKLCCALLMDFLGLLLMFLVLDFSFSSYIFGFSLVNTVFELLKFNDIRYPLRGLVGVLCMVLSIIGFHIIGSILAGLKNRQNPIIYMKGAFNRYIGKIKEAKFKRN</sequence>
<name>A0A8S1L7K2_9CILI</name>
<keyword evidence="1" id="KW-0472">Membrane</keyword>
<protein>
    <submittedName>
        <fullName evidence="2">Uncharacterized protein</fullName>
    </submittedName>
</protein>
<keyword evidence="3" id="KW-1185">Reference proteome</keyword>
<feature type="transmembrane region" description="Helical" evidence="1">
    <location>
        <begin position="81"/>
        <end position="104"/>
    </location>
</feature>
<gene>
    <name evidence="2" type="ORF">PSON_ATCC_30995.1.T0180167</name>
</gene>
<keyword evidence="1" id="KW-0812">Transmembrane</keyword>
<dbReference type="Proteomes" id="UP000692954">
    <property type="component" value="Unassembled WGS sequence"/>
</dbReference>
<evidence type="ECO:0000313" key="2">
    <source>
        <dbReference type="EMBL" id="CAD8063788.1"/>
    </source>
</evidence>